<keyword evidence="2" id="KW-1185">Reference proteome</keyword>
<reference evidence="1" key="1">
    <citation type="submission" date="2023-05" db="EMBL/GenBank/DDBJ databases">
        <title>Comparative genomics of Bacillaceae isolates and their secondary metabolite potential.</title>
        <authorList>
            <person name="Song L."/>
            <person name="Nielsen L.J."/>
            <person name="Mohite O."/>
            <person name="Xu X."/>
            <person name="Weber T."/>
            <person name="Kovacs A.T."/>
        </authorList>
    </citation>
    <scope>NUCLEOTIDE SEQUENCE</scope>
    <source>
        <strain evidence="1">XLM17</strain>
    </source>
</reference>
<dbReference type="AlphaFoldDB" id="A0AA95MRW1"/>
<dbReference type="Proteomes" id="UP001178288">
    <property type="component" value="Chromosome"/>
</dbReference>
<evidence type="ECO:0000313" key="1">
    <source>
        <dbReference type="EMBL" id="WHY88846.1"/>
    </source>
</evidence>
<evidence type="ECO:0000313" key="2">
    <source>
        <dbReference type="Proteomes" id="UP001178288"/>
    </source>
</evidence>
<accession>A0AA95MRW1</accession>
<organism evidence="1 2">
    <name type="scientific">Neobacillus novalis</name>
    <dbReference type="NCBI Taxonomy" id="220687"/>
    <lineage>
        <taxon>Bacteria</taxon>
        <taxon>Bacillati</taxon>
        <taxon>Bacillota</taxon>
        <taxon>Bacilli</taxon>
        <taxon>Bacillales</taxon>
        <taxon>Bacillaceae</taxon>
        <taxon>Neobacillus</taxon>
    </lineage>
</organism>
<proteinExistence type="predicted"/>
<dbReference type="EMBL" id="CP126114">
    <property type="protein sequence ID" value="WHY88846.1"/>
    <property type="molecule type" value="Genomic_DNA"/>
</dbReference>
<dbReference type="KEGG" id="nnv:QNH39_13835"/>
<protein>
    <submittedName>
        <fullName evidence="1">Uncharacterized protein</fullName>
    </submittedName>
</protein>
<dbReference type="RefSeq" id="WP_066087397.1">
    <property type="nucleotide sequence ID" value="NZ_CP126114.1"/>
</dbReference>
<sequence length="270" mass="31490">MKMKHNPISIFILDVSNSSAEDMGDELTLYLDAMVEWISIWTKDIGPVKVKHRAGDEIIFVGNGYSTAYIIAFYVSRFWKYRNHKPYFGLSFGDIDRELEEVDIETWIHPLIKQARYANDLLKQAQNRPPFKFELDQFYLGDRNIPVLYNQFRYEFETLFNTILQLQHTLIKDQTNIQELVCSLYLILQQQKAVGELLGKTAPTISSHFKKGKSEEVLRTFNEMINVLNSLQKNTNLGIADNPMETSEMLHDSIRNHLKENINLLLPNER</sequence>
<gene>
    <name evidence="1" type="ORF">QNH39_13835</name>
</gene>
<name>A0AA95MRW1_9BACI</name>